<organism evidence="2 3">
    <name type="scientific">Folsomia candida</name>
    <name type="common">Springtail</name>
    <dbReference type="NCBI Taxonomy" id="158441"/>
    <lineage>
        <taxon>Eukaryota</taxon>
        <taxon>Metazoa</taxon>
        <taxon>Ecdysozoa</taxon>
        <taxon>Arthropoda</taxon>
        <taxon>Hexapoda</taxon>
        <taxon>Collembola</taxon>
        <taxon>Entomobryomorpha</taxon>
        <taxon>Isotomoidea</taxon>
        <taxon>Isotomidae</taxon>
        <taxon>Proisotominae</taxon>
        <taxon>Folsomia</taxon>
    </lineage>
</organism>
<feature type="transmembrane region" description="Helical" evidence="1">
    <location>
        <begin position="561"/>
        <end position="585"/>
    </location>
</feature>
<reference evidence="2 3" key="1">
    <citation type="submission" date="2015-12" db="EMBL/GenBank/DDBJ databases">
        <title>The genome of Folsomia candida.</title>
        <authorList>
            <person name="Faddeeva A."/>
            <person name="Derks M.F."/>
            <person name="Anvar Y."/>
            <person name="Smit S."/>
            <person name="Van Straalen N."/>
            <person name="Roelofs D."/>
        </authorList>
    </citation>
    <scope>NUCLEOTIDE SEQUENCE [LARGE SCALE GENOMIC DNA]</scope>
    <source>
        <strain evidence="2 3">VU population</strain>
        <tissue evidence="2">Whole body</tissue>
    </source>
</reference>
<evidence type="ECO:0000313" key="3">
    <source>
        <dbReference type="Proteomes" id="UP000198287"/>
    </source>
</evidence>
<keyword evidence="1" id="KW-0472">Membrane</keyword>
<dbReference type="AlphaFoldDB" id="A0A226EKV1"/>
<dbReference type="Proteomes" id="UP000198287">
    <property type="component" value="Unassembled WGS sequence"/>
</dbReference>
<keyword evidence="3" id="KW-1185">Reference proteome</keyword>
<keyword evidence="1" id="KW-1133">Transmembrane helix</keyword>
<feature type="transmembrane region" description="Helical" evidence="1">
    <location>
        <begin position="321"/>
        <end position="339"/>
    </location>
</feature>
<keyword evidence="1" id="KW-0812">Transmembrane</keyword>
<evidence type="ECO:0000313" key="2">
    <source>
        <dbReference type="EMBL" id="OXA58335.1"/>
    </source>
</evidence>
<feature type="transmembrane region" description="Helical" evidence="1">
    <location>
        <begin position="256"/>
        <end position="276"/>
    </location>
</feature>
<accession>A0A226EKV1</accession>
<comment type="caution">
    <text evidence="2">The sequence shown here is derived from an EMBL/GenBank/DDBJ whole genome shotgun (WGS) entry which is preliminary data.</text>
</comment>
<proteinExistence type="predicted"/>
<name>A0A226EKV1_FOLCA</name>
<sequence length="612" mass="70413">MLLEKVGIRVRNRGAEEIAKRVVQTTLLERHYMIVVTKLKELNELARALVAYSGTHLATTYILIVNDSLSLKYVCKPCHPYNRLLLVDVRVPGRDQNFTSFKEFLDQNERLITNDGTNARFLLPGEIGMYPDVSRVYGRSINNNTTLQSPFYSPVLKQEFENYRYLLTYILTSDLSFPTWENDTLFYYTSQNLTFSLYPTRSNYFSESRLHVSSSHKISITPTSHVLLEDPLFFNFLTCDGNSQAKEDMLLHALPVPMWILVGCIYLLATVLLTILTRKLKPAPFAVTFLNSAELLLNFVLEQGDLDLRLNSGTTKSTSSVASLLVTLLLSWAMTVLLMDNVYKSYVTSDESVLVSATAKYETFQDLVQDNFSIVSPLLFKHDNFKNRTDESNMALTTFGETLSSLWKELNVSSGNNDLLKRKYSGLVERFLEYGGRNRGIYYDSYQSFYKFLENCNKTALVHLDKELGEYLQHFKDKNRFVTGKDKFPAPADAWFFENYNPVFAKKIYRRLSRLIQGGIYDLFKARYDLERKRENGGGDIKNNELKSYLRTQLVYSQQKLVGPLLVFFGTTGKLFAIAVVVFVLEVGVHNFMWVGKMRYPKQDKVKLFYLP</sequence>
<protein>
    <submittedName>
        <fullName evidence="2">Uncharacterized protein</fullName>
    </submittedName>
</protein>
<evidence type="ECO:0000256" key="1">
    <source>
        <dbReference type="SAM" id="Phobius"/>
    </source>
</evidence>
<gene>
    <name evidence="2" type="ORF">Fcan01_06513</name>
</gene>
<feature type="transmembrane region" description="Helical" evidence="1">
    <location>
        <begin position="283"/>
        <end position="301"/>
    </location>
</feature>
<dbReference type="EMBL" id="LNIX01000003">
    <property type="protein sequence ID" value="OXA58335.1"/>
    <property type="molecule type" value="Genomic_DNA"/>
</dbReference>